<dbReference type="EMBL" id="BAABGT010000038">
    <property type="protein sequence ID" value="GAA4548070.1"/>
    <property type="molecule type" value="Genomic_DNA"/>
</dbReference>
<dbReference type="RefSeq" id="WP_345418769.1">
    <property type="nucleotide sequence ID" value="NZ_BAABGT010000038.1"/>
</dbReference>
<evidence type="ECO:0000313" key="3">
    <source>
        <dbReference type="Proteomes" id="UP001501598"/>
    </source>
</evidence>
<proteinExistence type="predicted"/>
<evidence type="ECO:0000313" key="2">
    <source>
        <dbReference type="EMBL" id="GAA4548070.1"/>
    </source>
</evidence>
<name>A0ABP8RV71_9PSEU</name>
<evidence type="ECO:0000256" key="1">
    <source>
        <dbReference type="SAM" id="MobiDB-lite"/>
    </source>
</evidence>
<accession>A0ABP8RV71</accession>
<reference evidence="3" key="1">
    <citation type="journal article" date="2019" name="Int. J. Syst. Evol. Microbiol.">
        <title>The Global Catalogue of Microorganisms (GCM) 10K type strain sequencing project: providing services to taxonomists for standard genome sequencing and annotation.</title>
        <authorList>
            <consortium name="The Broad Institute Genomics Platform"/>
            <consortium name="The Broad Institute Genome Sequencing Center for Infectious Disease"/>
            <person name="Wu L."/>
            <person name="Ma J."/>
        </authorList>
    </citation>
    <scope>NUCLEOTIDE SEQUENCE [LARGE SCALE GENOMIC DNA]</scope>
    <source>
        <strain evidence="3">JCM 17906</strain>
    </source>
</reference>
<evidence type="ECO:0008006" key="4">
    <source>
        <dbReference type="Google" id="ProtNLM"/>
    </source>
</evidence>
<organism evidence="2 3">
    <name type="scientific">Pseudonocardia xishanensis</name>
    <dbReference type="NCBI Taxonomy" id="630995"/>
    <lineage>
        <taxon>Bacteria</taxon>
        <taxon>Bacillati</taxon>
        <taxon>Actinomycetota</taxon>
        <taxon>Actinomycetes</taxon>
        <taxon>Pseudonocardiales</taxon>
        <taxon>Pseudonocardiaceae</taxon>
        <taxon>Pseudonocardia</taxon>
    </lineage>
</organism>
<comment type="caution">
    <text evidence="2">The sequence shown here is derived from an EMBL/GenBank/DDBJ whole genome shotgun (WGS) entry which is preliminary data.</text>
</comment>
<gene>
    <name evidence="2" type="ORF">GCM10023175_33620</name>
</gene>
<keyword evidence="3" id="KW-1185">Reference proteome</keyword>
<feature type="region of interest" description="Disordered" evidence="1">
    <location>
        <begin position="70"/>
        <end position="111"/>
    </location>
</feature>
<sequence>MRPTTGADALAQQLAEAAAEATRISRMVAGSWWDDHGRDLADGLARIGLELDQHARRAARAADDVVSLLAGTDGIPPPTPRLPSVGGRRESEHRGVRLPLLDDGSTDRPPA</sequence>
<protein>
    <recommendedName>
        <fullName evidence="4">Excreted virulence factor EspC (Type VII ESX diderm)</fullName>
    </recommendedName>
</protein>
<dbReference type="Proteomes" id="UP001501598">
    <property type="component" value="Unassembled WGS sequence"/>
</dbReference>